<evidence type="ECO:0000259" key="4">
    <source>
        <dbReference type="Pfam" id="PF00326"/>
    </source>
</evidence>
<dbReference type="InterPro" id="IPR029058">
    <property type="entry name" value="AB_hydrolase_fold"/>
</dbReference>
<dbReference type="SUPFAM" id="SSF82171">
    <property type="entry name" value="DPP6 N-terminal domain-like"/>
    <property type="match status" value="1"/>
</dbReference>
<dbReference type="EMBL" id="JAKEVZ010000003">
    <property type="protein sequence ID" value="MCF1750370.1"/>
    <property type="molecule type" value="Genomic_DNA"/>
</dbReference>
<dbReference type="PANTHER" id="PTHR42776">
    <property type="entry name" value="SERINE PEPTIDASE S9 FAMILY MEMBER"/>
    <property type="match status" value="1"/>
</dbReference>
<keyword evidence="2" id="KW-0720">Serine protease</keyword>
<dbReference type="PANTHER" id="PTHR42776:SF27">
    <property type="entry name" value="DIPEPTIDYL PEPTIDASE FAMILY MEMBER 6"/>
    <property type="match status" value="1"/>
</dbReference>
<evidence type="ECO:0000256" key="2">
    <source>
        <dbReference type="ARBA" id="ARBA00022825"/>
    </source>
</evidence>
<evidence type="ECO:0000256" key="3">
    <source>
        <dbReference type="SAM" id="SignalP"/>
    </source>
</evidence>
<dbReference type="Pfam" id="PF07676">
    <property type="entry name" value="PD40"/>
    <property type="match status" value="2"/>
</dbReference>
<proteinExistence type="predicted"/>
<dbReference type="Gene3D" id="2.120.10.30">
    <property type="entry name" value="TolB, C-terminal domain"/>
    <property type="match status" value="2"/>
</dbReference>
<sequence>MKKACLTLLVILSLHGAWAQESKRNPSFEEIISLRGAGYVTISPNGELGAFVVQKTDWTDNRFDSEIWMVKNGSEPYQFTNNPKGSSVFPVFSPDNKWLAFLSDRGNKMQVFAMRVNGGEPIALTNEDEGVSTFEWHPDGKRIFFLKQEKEPKKHREQQKRYGAFEMDDKEYTLQHLWEISLDIEGRDPSELPCYAATDSLRVAENCITKPKAHRLTEGAFTVNDFKISPDGQKVAFSHQPDPLINSFVKSDISMLDLNTKEVSVLVANPSSDSFEDWSPDSKSILYTSFVDDTVSNFYRNAQIFSIQIDGQNNKRLAEKLDENPGMLQWNPRGIYGLFWNKTARDIYRIEPKDGSFAKIPGMPEQVQAFAFSMNSEKLILNARNGNQLAEIWITPMQKPTLRQISNFTQQIAEWKVAESELVMWRSKDDALIEGVLHKPMDYDPTKKYPLMVVIHGGPTGIDTPSPVPGYVYPIVQWLNKGCLVLRPNYRGSAGYGEAFRSLNVKNLGVGDAWDVISGVDYLIAKGMVDSTKIGVMGWSQGGYISAFLTTNSDKFKAVSVGAGISNWMTYYVNTDIHPFTRQYLKATPWDDEDIYRKTSPMTNIKNAKTPTLIQHGEFDRRVPIPNAYELLQGLRDQGVPAELVVYKGFGHGITKPKERLAATWHNWVWFAKYVWGEEVELPLGD</sequence>
<keyword evidence="1" id="KW-0378">Hydrolase</keyword>
<feature type="chain" id="PRO_5045325744" evidence="3">
    <location>
        <begin position="20"/>
        <end position="686"/>
    </location>
</feature>
<evidence type="ECO:0000256" key="1">
    <source>
        <dbReference type="ARBA" id="ARBA00022801"/>
    </source>
</evidence>
<evidence type="ECO:0000313" key="5">
    <source>
        <dbReference type="EMBL" id="MCF1750370.1"/>
    </source>
</evidence>
<keyword evidence="6" id="KW-1185">Reference proteome</keyword>
<dbReference type="InterPro" id="IPR011042">
    <property type="entry name" value="6-blade_b-propeller_TolB-like"/>
</dbReference>
<accession>A0ABS9BQN0</accession>
<protein>
    <submittedName>
        <fullName evidence="5">S9 family peptidase</fullName>
    </submittedName>
</protein>
<comment type="caution">
    <text evidence="5">The sequence shown here is derived from an EMBL/GenBank/DDBJ whole genome shotgun (WGS) entry which is preliminary data.</text>
</comment>
<name>A0ABS9BQN0_9BACT</name>
<keyword evidence="2" id="KW-0645">Protease</keyword>
<dbReference type="InterPro" id="IPR011659">
    <property type="entry name" value="WD40"/>
</dbReference>
<dbReference type="Proteomes" id="UP001201449">
    <property type="component" value="Unassembled WGS sequence"/>
</dbReference>
<evidence type="ECO:0000313" key="6">
    <source>
        <dbReference type="Proteomes" id="UP001201449"/>
    </source>
</evidence>
<keyword evidence="3" id="KW-0732">Signal</keyword>
<gene>
    <name evidence="5" type="ORF">L0U89_04740</name>
</gene>
<dbReference type="SUPFAM" id="SSF53474">
    <property type="entry name" value="alpha/beta-Hydrolases"/>
    <property type="match status" value="1"/>
</dbReference>
<feature type="signal peptide" evidence="3">
    <location>
        <begin position="1"/>
        <end position="19"/>
    </location>
</feature>
<organism evidence="5 6">
    <name type="scientific">Mariniradius sediminis</name>
    <dbReference type="NCBI Taxonomy" id="2909237"/>
    <lineage>
        <taxon>Bacteria</taxon>
        <taxon>Pseudomonadati</taxon>
        <taxon>Bacteroidota</taxon>
        <taxon>Cytophagia</taxon>
        <taxon>Cytophagales</taxon>
        <taxon>Cyclobacteriaceae</taxon>
        <taxon>Mariniradius</taxon>
    </lineage>
</organism>
<dbReference type="InterPro" id="IPR001375">
    <property type="entry name" value="Peptidase_S9_cat"/>
</dbReference>
<dbReference type="Pfam" id="PF00326">
    <property type="entry name" value="Peptidase_S9"/>
    <property type="match status" value="1"/>
</dbReference>
<dbReference type="Gene3D" id="3.40.50.1820">
    <property type="entry name" value="alpha/beta hydrolase"/>
    <property type="match status" value="1"/>
</dbReference>
<dbReference type="RefSeq" id="WP_234860480.1">
    <property type="nucleotide sequence ID" value="NZ_JAKEVZ010000003.1"/>
</dbReference>
<feature type="domain" description="Peptidase S9 prolyl oligopeptidase catalytic" evidence="4">
    <location>
        <begin position="476"/>
        <end position="675"/>
    </location>
</feature>
<reference evidence="5 6" key="1">
    <citation type="submission" date="2022-01" db="EMBL/GenBank/DDBJ databases">
        <title>Mariniradius saccharolyticus sp. nov., isolated from sediment of a river.</title>
        <authorList>
            <person name="Liu H."/>
        </authorList>
    </citation>
    <scope>NUCLEOTIDE SEQUENCE [LARGE SCALE GENOMIC DNA]</scope>
    <source>
        <strain evidence="5 6">RY-2</strain>
    </source>
</reference>